<proteinExistence type="predicted"/>
<dbReference type="AlphaFoldDB" id="E6MZ40"/>
<evidence type="ECO:0000313" key="1">
    <source>
        <dbReference type="EMBL" id="EFV63061.1"/>
    </source>
</evidence>
<organism evidence="1 2">
    <name type="scientific">Neisseria meningitidis serogroup B / serotype 15 (strain H44/76)</name>
    <dbReference type="NCBI Taxonomy" id="909420"/>
    <lineage>
        <taxon>Bacteria</taxon>
        <taxon>Pseudomonadati</taxon>
        <taxon>Pseudomonadota</taxon>
        <taxon>Betaproteobacteria</taxon>
        <taxon>Neisseriales</taxon>
        <taxon>Neisseriaceae</taxon>
        <taxon>Neisseria</taxon>
    </lineage>
</organism>
<gene>
    <name evidence="1" type="ORF">NMH_1712</name>
</gene>
<dbReference type="Proteomes" id="UP000032707">
    <property type="component" value="Unassembled WGS sequence"/>
</dbReference>
<reference evidence="1 2" key="1">
    <citation type="journal article" date="2011" name="J. Bacteriol.">
        <title>Genome sequence of Neisseria meningitidis serogroup B strain H44/76.</title>
        <authorList>
            <person name="Piet J.R."/>
            <person name="Huis In 't Veld R.A."/>
            <person name="van Schaik B.D."/>
            <person name="van Kampen A.H."/>
            <person name="Baas F."/>
            <person name="van de Beek D."/>
            <person name="Pannekoek Y."/>
            <person name="van der Ende A."/>
        </authorList>
    </citation>
    <scope>NUCLEOTIDE SEQUENCE [LARGE SCALE GENOMIC DNA]</scope>
    <source>
        <strain evidence="1 2">H44/76</strain>
    </source>
</reference>
<name>E6MZ40_NEIMH</name>
<evidence type="ECO:0000313" key="2">
    <source>
        <dbReference type="Proteomes" id="UP000032707"/>
    </source>
</evidence>
<comment type="caution">
    <text evidence="1">The sequence shown here is derived from an EMBL/GenBank/DDBJ whole genome shotgun (WGS) entry which is preliminary data.</text>
</comment>
<sequence length="40" mass="4809">MQSMILPRRRRQIPFSYRLEFIIEINVLFESAYQTASFVG</sequence>
<dbReference type="EMBL" id="AEQZ01000042">
    <property type="protein sequence ID" value="EFV63061.1"/>
    <property type="molecule type" value="Genomic_DNA"/>
</dbReference>
<protein>
    <submittedName>
        <fullName evidence="1">Uncharacterized protein</fullName>
    </submittedName>
</protein>
<dbReference type="PATRIC" id="fig|909420.4.peg.2062"/>
<accession>E6MZ40</accession>